<gene>
    <name evidence="2" type="ORF">CBR_g21096</name>
</gene>
<sequence length="820" mass="93721">MGHYARNCWAAGNGRPPQQYQLLIVPTVPAAVDDETNEMKIYFRKKMQKQRSEEEKRAKEEERRREEEERREADRLREAEARKAKLEAKLLRLMSQHGKPSYTSVPPLVKKKSPTTKARMLREIHSYLDESEDEGEEGAPLPLCIVSSGGEIWVDRWKVVKGKVGESIIIVRGRNKCLKECRRELENGGSFFVSRIKITSSEVEHRKYVLRDLLRQPWRIRTLYKKKAQELLALYKTAATFGRKTSRYQLKTKITKVIRSVFGIEIRRRPIVRIPYSSSVSTPAIQEMIVDMVGRLITDPHLRAYVAHRTRVLFKKHLTVGQIIHNHRLFAEANKVVCTCEGSTWTRSQGHVKLRLDNVPEAPSFVKNSKNVTCREAMTTDALARCIKEATKPWSKGIYVPIDLRKISACIRQSGRIEARAMTTSKVRKWSDNIQKFVVVPIDRNPDATLIICPVLYLHACNMAFTWNPSFLPVTEVEDDVIKTMKGRYVRTGLQAIAMWGKAGEVGRAYVLPKDKDVNRWRPISPAIRDPARLAVSRIGRAIRFMLFGIGDGRHFDLRSTDDLRKRCGEIQKELTRGGDGALARSYDIKDMFSRLSHDSIINAVKWVIDLHRQRGMVGVRVSQRGRMCMMAKNQWRSEGFILLEFRLVIEAVVFELANTYVKCAGQIMKQEFGIPVRRNSSPALACLVCARAEDYFLSSLGRDVRWVKGMRMIDDVAVIIGLVVEDGETEERAARIFEVFEQCYDDSLNLVRKDSGGNSFEFLGAQVMVESAAGIVIHVFPRTRNQQSLIDTGRLRIQSMQDYESFSKKSTKRSASVPA</sequence>
<evidence type="ECO:0008006" key="4">
    <source>
        <dbReference type="Google" id="ProtNLM"/>
    </source>
</evidence>
<dbReference type="Gramene" id="GBG75852">
    <property type="protein sequence ID" value="GBG75852"/>
    <property type="gene ID" value="CBR_g21096"/>
</dbReference>
<name>A0A388L0U0_CHABU</name>
<proteinExistence type="predicted"/>
<dbReference type="STRING" id="69332.A0A388L0U0"/>
<evidence type="ECO:0000313" key="3">
    <source>
        <dbReference type="Proteomes" id="UP000265515"/>
    </source>
</evidence>
<accession>A0A388L0U0</accession>
<protein>
    <recommendedName>
        <fullName evidence="4">Reverse transcriptase domain-containing protein</fullName>
    </recommendedName>
</protein>
<dbReference type="EMBL" id="BFEA01000232">
    <property type="protein sequence ID" value="GBG75852.1"/>
    <property type="molecule type" value="Genomic_DNA"/>
</dbReference>
<keyword evidence="3" id="KW-1185">Reference proteome</keyword>
<feature type="compositionally biased region" description="Basic and acidic residues" evidence="1">
    <location>
        <begin position="50"/>
        <end position="76"/>
    </location>
</feature>
<dbReference type="Proteomes" id="UP000265515">
    <property type="component" value="Unassembled WGS sequence"/>
</dbReference>
<organism evidence="2 3">
    <name type="scientific">Chara braunii</name>
    <name type="common">Braun's stonewort</name>
    <dbReference type="NCBI Taxonomy" id="69332"/>
    <lineage>
        <taxon>Eukaryota</taxon>
        <taxon>Viridiplantae</taxon>
        <taxon>Streptophyta</taxon>
        <taxon>Charophyceae</taxon>
        <taxon>Charales</taxon>
        <taxon>Characeae</taxon>
        <taxon>Chara</taxon>
    </lineage>
</organism>
<evidence type="ECO:0000313" key="2">
    <source>
        <dbReference type="EMBL" id="GBG75852.1"/>
    </source>
</evidence>
<reference evidence="2 3" key="1">
    <citation type="journal article" date="2018" name="Cell">
        <title>The Chara Genome: Secondary Complexity and Implications for Plant Terrestrialization.</title>
        <authorList>
            <person name="Nishiyama T."/>
            <person name="Sakayama H."/>
            <person name="Vries J.D."/>
            <person name="Buschmann H."/>
            <person name="Saint-Marcoux D."/>
            <person name="Ullrich K.K."/>
            <person name="Haas F.B."/>
            <person name="Vanderstraeten L."/>
            <person name="Becker D."/>
            <person name="Lang D."/>
            <person name="Vosolsobe S."/>
            <person name="Rombauts S."/>
            <person name="Wilhelmsson P.K.I."/>
            <person name="Janitza P."/>
            <person name="Kern R."/>
            <person name="Heyl A."/>
            <person name="Rumpler F."/>
            <person name="Villalobos L.I.A.C."/>
            <person name="Clay J.M."/>
            <person name="Skokan R."/>
            <person name="Toyoda A."/>
            <person name="Suzuki Y."/>
            <person name="Kagoshima H."/>
            <person name="Schijlen E."/>
            <person name="Tajeshwar N."/>
            <person name="Catarino B."/>
            <person name="Hetherington A.J."/>
            <person name="Saltykova A."/>
            <person name="Bonnot C."/>
            <person name="Breuninger H."/>
            <person name="Symeonidi A."/>
            <person name="Radhakrishnan G.V."/>
            <person name="Van Nieuwerburgh F."/>
            <person name="Deforce D."/>
            <person name="Chang C."/>
            <person name="Karol K.G."/>
            <person name="Hedrich R."/>
            <person name="Ulvskov P."/>
            <person name="Glockner G."/>
            <person name="Delwiche C.F."/>
            <person name="Petrasek J."/>
            <person name="Van de Peer Y."/>
            <person name="Friml J."/>
            <person name="Beilby M."/>
            <person name="Dolan L."/>
            <person name="Kohara Y."/>
            <person name="Sugano S."/>
            <person name="Fujiyama A."/>
            <person name="Delaux P.-M."/>
            <person name="Quint M."/>
            <person name="TheiBen G."/>
            <person name="Hagemann M."/>
            <person name="Harholt J."/>
            <person name="Dunand C."/>
            <person name="Zachgo S."/>
            <person name="Langdale J."/>
            <person name="Maumus F."/>
            <person name="Straeten D.V.D."/>
            <person name="Gould S.B."/>
            <person name="Rensing S.A."/>
        </authorList>
    </citation>
    <scope>NUCLEOTIDE SEQUENCE [LARGE SCALE GENOMIC DNA]</scope>
    <source>
        <strain evidence="2 3">S276</strain>
    </source>
</reference>
<feature type="region of interest" description="Disordered" evidence="1">
    <location>
        <begin position="46"/>
        <end position="76"/>
    </location>
</feature>
<dbReference type="AlphaFoldDB" id="A0A388L0U0"/>
<evidence type="ECO:0000256" key="1">
    <source>
        <dbReference type="SAM" id="MobiDB-lite"/>
    </source>
</evidence>
<comment type="caution">
    <text evidence="2">The sequence shown here is derived from an EMBL/GenBank/DDBJ whole genome shotgun (WGS) entry which is preliminary data.</text>
</comment>